<dbReference type="SUPFAM" id="SSF82771">
    <property type="entry name" value="GIY-YIG endonuclease"/>
    <property type="match status" value="1"/>
</dbReference>
<dbReference type="RefSeq" id="WP_138727952.1">
    <property type="nucleotide sequence ID" value="NZ_SRMP02000012.1"/>
</dbReference>
<keyword evidence="2" id="KW-1185">Reference proteome</keyword>
<protein>
    <submittedName>
        <fullName evidence="1">GIY-YIG nuclease family protein</fullName>
    </submittedName>
</protein>
<evidence type="ECO:0000313" key="1">
    <source>
        <dbReference type="EMBL" id="MFN0291339.1"/>
    </source>
</evidence>
<dbReference type="Proteomes" id="UP001517367">
    <property type="component" value="Unassembled WGS sequence"/>
</dbReference>
<accession>A0ABW9JG22</accession>
<gene>
    <name evidence="1" type="ORF">E5L68_008035</name>
</gene>
<proteinExistence type="predicted"/>
<dbReference type="InterPro" id="IPR035901">
    <property type="entry name" value="GIY-YIG_endonuc_sf"/>
</dbReference>
<organism evidence="1 2">
    <name type="scientific">Pedobacter helvus</name>
    <dbReference type="NCBI Taxonomy" id="2563444"/>
    <lineage>
        <taxon>Bacteria</taxon>
        <taxon>Pseudomonadati</taxon>
        <taxon>Bacteroidota</taxon>
        <taxon>Sphingobacteriia</taxon>
        <taxon>Sphingobacteriales</taxon>
        <taxon>Sphingobacteriaceae</taxon>
        <taxon>Pedobacter</taxon>
    </lineage>
</organism>
<dbReference type="EMBL" id="SRMP02000012">
    <property type="protein sequence ID" value="MFN0291339.1"/>
    <property type="molecule type" value="Genomic_DNA"/>
</dbReference>
<comment type="caution">
    <text evidence="1">The sequence shown here is derived from an EMBL/GenBank/DDBJ whole genome shotgun (WGS) entry which is preliminary data.</text>
</comment>
<sequence>MTGNAFSLGEEIELRKVEYKLHRDLWGKFNFPNLDLKFGNWTKIKYLNVTADALEADVENIPDDKGGLYLFYVKCEIISGITEYPLYIGRAQKTQTQNLKKRVKEYFQHFSKDNERPKITRMFKYWANDLHLAYITVDENDNIKDLEKHLINSLLLPMNTEIPDTEIKQAIKAFQ</sequence>
<reference evidence="1 2" key="1">
    <citation type="submission" date="2024-12" db="EMBL/GenBank/DDBJ databases">
        <authorList>
            <person name="Hu S."/>
        </authorList>
    </citation>
    <scope>NUCLEOTIDE SEQUENCE [LARGE SCALE GENOMIC DNA]</scope>
    <source>
        <strain evidence="1 2">P-25</strain>
    </source>
</reference>
<name>A0ABW9JG22_9SPHI</name>
<dbReference type="Gene3D" id="3.40.1440.10">
    <property type="entry name" value="GIY-YIG endonuclease"/>
    <property type="match status" value="1"/>
</dbReference>
<evidence type="ECO:0000313" key="2">
    <source>
        <dbReference type="Proteomes" id="UP001517367"/>
    </source>
</evidence>